<dbReference type="AlphaFoldDB" id="A0A284S8U8"/>
<keyword evidence="2" id="KW-1185">Reference proteome</keyword>
<name>A0A284S8U8_ARMOS</name>
<organism evidence="1 2">
    <name type="scientific">Armillaria ostoyae</name>
    <name type="common">Armillaria root rot fungus</name>
    <dbReference type="NCBI Taxonomy" id="47428"/>
    <lineage>
        <taxon>Eukaryota</taxon>
        <taxon>Fungi</taxon>
        <taxon>Dikarya</taxon>
        <taxon>Basidiomycota</taxon>
        <taxon>Agaricomycotina</taxon>
        <taxon>Agaricomycetes</taxon>
        <taxon>Agaricomycetidae</taxon>
        <taxon>Agaricales</taxon>
        <taxon>Marasmiineae</taxon>
        <taxon>Physalacriaceae</taxon>
        <taxon>Armillaria</taxon>
    </lineage>
</organism>
<proteinExistence type="predicted"/>
<evidence type="ECO:0000313" key="2">
    <source>
        <dbReference type="Proteomes" id="UP000219338"/>
    </source>
</evidence>
<sequence length="110" mass="12951">MVTEHFRDPTIKVMHECKMFEVCMGKNPAAQFFYELEKEAKLAGRHLNEGEHGTMVKAVRLRLPNSYTNIIANIRQDIPLMYPKWKACILVMYDERQKKYAFDQSIQGIR</sequence>
<dbReference type="EMBL" id="FUEG01000043">
    <property type="protein sequence ID" value="SJL17386.1"/>
    <property type="molecule type" value="Genomic_DNA"/>
</dbReference>
<dbReference type="Proteomes" id="UP000219338">
    <property type="component" value="Unassembled WGS sequence"/>
</dbReference>
<protein>
    <submittedName>
        <fullName evidence="1">Uncharacterized protein</fullName>
    </submittedName>
</protein>
<accession>A0A284S8U8</accession>
<dbReference type="OrthoDB" id="3118617at2759"/>
<gene>
    <name evidence="1" type="ORF">ARMOST_20936</name>
</gene>
<reference evidence="2" key="1">
    <citation type="journal article" date="2017" name="Nat. Ecol. Evol.">
        <title>Genome expansion and lineage-specific genetic innovations in the forest pathogenic fungi Armillaria.</title>
        <authorList>
            <person name="Sipos G."/>
            <person name="Prasanna A.N."/>
            <person name="Walter M.C."/>
            <person name="O'Connor E."/>
            <person name="Balint B."/>
            <person name="Krizsan K."/>
            <person name="Kiss B."/>
            <person name="Hess J."/>
            <person name="Varga T."/>
            <person name="Slot J."/>
            <person name="Riley R."/>
            <person name="Boka B."/>
            <person name="Rigling D."/>
            <person name="Barry K."/>
            <person name="Lee J."/>
            <person name="Mihaltcheva S."/>
            <person name="LaButti K."/>
            <person name="Lipzen A."/>
            <person name="Waldron R."/>
            <person name="Moloney N.M."/>
            <person name="Sperisen C."/>
            <person name="Kredics L."/>
            <person name="Vagvoelgyi C."/>
            <person name="Patrignani A."/>
            <person name="Fitzpatrick D."/>
            <person name="Nagy I."/>
            <person name="Doyle S."/>
            <person name="Anderson J.B."/>
            <person name="Grigoriev I.V."/>
            <person name="Gueldener U."/>
            <person name="Muensterkoetter M."/>
            <person name="Nagy L.G."/>
        </authorList>
    </citation>
    <scope>NUCLEOTIDE SEQUENCE [LARGE SCALE GENOMIC DNA]</scope>
    <source>
        <strain evidence="2">C18/9</strain>
    </source>
</reference>
<evidence type="ECO:0000313" key="1">
    <source>
        <dbReference type="EMBL" id="SJL17386.1"/>
    </source>
</evidence>